<name>A0ACC1XJF7_MELAZ</name>
<accession>A0ACC1XJF7</accession>
<evidence type="ECO:0000313" key="1">
    <source>
        <dbReference type="EMBL" id="KAJ4711433.1"/>
    </source>
</evidence>
<protein>
    <submittedName>
        <fullName evidence="1">Acetyl-CoA decarbonylase/synthase complex subunit alpha 1</fullName>
    </submittedName>
</protein>
<proteinExistence type="predicted"/>
<gene>
    <name evidence="1" type="ORF">OWV82_017458</name>
</gene>
<sequence length="180" mass="19979">MVFSAFSPLLSANFTVCEKTNKFHKTTPTGSNKKRIICSHSSSFSITFCSVIHKSIVPLAASATILLSPDPAKAGFLSGFSGIESVPGPQLPQIEFLNRFNEENQKKYAEADARFKESPLLKKLLEKSKLNKEKNRQEIENKYCLRGAEWGVGDCSAEAMTPEERENFISMLKQKAGVNE</sequence>
<keyword evidence="2" id="KW-1185">Reference proteome</keyword>
<dbReference type="EMBL" id="CM051402">
    <property type="protein sequence ID" value="KAJ4711433.1"/>
    <property type="molecule type" value="Genomic_DNA"/>
</dbReference>
<dbReference type="Proteomes" id="UP001164539">
    <property type="component" value="Chromosome 9"/>
</dbReference>
<organism evidence="1 2">
    <name type="scientific">Melia azedarach</name>
    <name type="common">Chinaberry tree</name>
    <dbReference type="NCBI Taxonomy" id="155640"/>
    <lineage>
        <taxon>Eukaryota</taxon>
        <taxon>Viridiplantae</taxon>
        <taxon>Streptophyta</taxon>
        <taxon>Embryophyta</taxon>
        <taxon>Tracheophyta</taxon>
        <taxon>Spermatophyta</taxon>
        <taxon>Magnoliopsida</taxon>
        <taxon>eudicotyledons</taxon>
        <taxon>Gunneridae</taxon>
        <taxon>Pentapetalae</taxon>
        <taxon>rosids</taxon>
        <taxon>malvids</taxon>
        <taxon>Sapindales</taxon>
        <taxon>Meliaceae</taxon>
        <taxon>Melia</taxon>
    </lineage>
</organism>
<comment type="caution">
    <text evidence="1">The sequence shown here is derived from an EMBL/GenBank/DDBJ whole genome shotgun (WGS) entry which is preliminary data.</text>
</comment>
<evidence type="ECO:0000313" key="2">
    <source>
        <dbReference type="Proteomes" id="UP001164539"/>
    </source>
</evidence>
<reference evidence="1 2" key="1">
    <citation type="journal article" date="2023" name="Science">
        <title>Complex scaffold remodeling in plant triterpene biosynthesis.</title>
        <authorList>
            <person name="De La Pena R."/>
            <person name="Hodgson H."/>
            <person name="Liu J.C."/>
            <person name="Stephenson M.J."/>
            <person name="Martin A.C."/>
            <person name="Owen C."/>
            <person name="Harkess A."/>
            <person name="Leebens-Mack J."/>
            <person name="Jimenez L.E."/>
            <person name="Osbourn A."/>
            <person name="Sattely E.S."/>
        </authorList>
    </citation>
    <scope>NUCLEOTIDE SEQUENCE [LARGE SCALE GENOMIC DNA]</scope>
    <source>
        <strain evidence="2">cv. JPN11</strain>
        <tissue evidence="1">Leaf</tissue>
    </source>
</reference>